<dbReference type="SUPFAM" id="SSF53901">
    <property type="entry name" value="Thiolase-like"/>
    <property type="match status" value="1"/>
</dbReference>
<feature type="domain" description="Chalcone/stilbene synthase C-terminal" evidence="5">
    <location>
        <begin position="167"/>
        <end position="298"/>
    </location>
</feature>
<sequence length="301" mass="32171">MDIAWRSYGIELSKKAAQKALSDSQIEANTITHIVAVTTTNAGSPGYDQLVARELGIPATAERLLISGSGCAGGLAALRMASNLVRSATYRGEPARVLVIACEICSIYIHSELRAASTLATDGIGPTLFADGAAAMVVCNPDGMLQPNSEESLPKLFSVIDWRSIVTPGTLNEVEYRMSSTGFRIFISKDLPKLSSASLLSPFQSLVTGNGMHNSPSTDFDWALHPGGLAIIKSAQAAMGLPDEALAASYDIYRNQGNTISVAVIAVLDRLRTMEMRKQDVITSSFGPGLTTEMMLLKRWE</sequence>
<keyword evidence="7" id="KW-1185">Reference proteome</keyword>
<organism evidence="6 7">
    <name type="scientific">Penicillium malachiteum</name>
    <dbReference type="NCBI Taxonomy" id="1324776"/>
    <lineage>
        <taxon>Eukaryota</taxon>
        <taxon>Fungi</taxon>
        <taxon>Dikarya</taxon>
        <taxon>Ascomycota</taxon>
        <taxon>Pezizomycotina</taxon>
        <taxon>Eurotiomycetes</taxon>
        <taxon>Eurotiomycetidae</taxon>
        <taxon>Eurotiales</taxon>
        <taxon>Aspergillaceae</taxon>
        <taxon>Penicillium</taxon>
    </lineage>
</organism>
<dbReference type="GO" id="GO:0030639">
    <property type="term" value="P:polyketide biosynthetic process"/>
    <property type="evidence" value="ECO:0007669"/>
    <property type="project" value="TreeGrafter"/>
</dbReference>
<dbReference type="GO" id="GO:0016747">
    <property type="term" value="F:acyltransferase activity, transferring groups other than amino-acyl groups"/>
    <property type="evidence" value="ECO:0007669"/>
    <property type="project" value="InterPro"/>
</dbReference>
<evidence type="ECO:0000259" key="4">
    <source>
        <dbReference type="Pfam" id="PF00195"/>
    </source>
</evidence>
<keyword evidence="2 3" id="KW-0808">Transferase</keyword>
<dbReference type="Pfam" id="PF02797">
    <property type="entry name" value="Chal_sti_synt_C"/>
    <property type="match status" value="1"/>
</dbReference>
<dbReference type="Gene3D" id="3.40.47.10">
    <property type="match status" value="2"/>
</dbReference>
<dbReference type="Proteomes" id="UP001215712">
    <property type="component" value="Unassembled WGS sequence"/>
</dbReference>
<reference evidence="6" key="2">
    <citation type="submission" date="2023-01" db="EMBL/GenBank/DDBJ databases">
        <authorList>
            <person name="Petersen C."/>
        </authorList>
    </citation>
    <scope>NUCLEOTIDE SEQUENCE</scope>
    <source>
        <strain evidence="6">IBT 17514</strain>
    </source>
</reference>
<dbReference type="PANTHER" id="PTHR11877:SF46">
    <property type="entry name" value="TYPE III POLYKETIDE SYNTHASE A"/>
    <property type="match status" value="1"/>
</dbReference>
<dbReference type="Pfam" id="PF00195">
    <property type="entry name" value="Chal_sti_synt_N"/>
    <property type="match status" value="1"/>
</dbReference>
<comment type="caution">
    <text evidence="6">The sequence shown here is derived from an EMBL/GenBank/DDBJ whole genome shotgun (WGS) entry which is preliminary data.</text>
</comment>
<evidence type="ECO:0000256" key="1">
    <source>
        <dbReference type="ARBA" id="ARBA00005531"/>
    </source>
</evidence>
<dbReference type="EMBL" id="JAQJAN010000011">
    <property type="protein sequence ID" value="KAJ5719326.1"/>
    <property type="molecule type" value="Genomic_DNA"/>
</dbReference>
<accession>A0AAD6HIV3</accession>
<proteinExistence type="inferred from homology"/>
<name>A0AAD6HIV3_9EURO</name>
<dbReference type="InterPro" id="IPR016039">
    <property type="entry name" value="Thiolase-like"/>
</dbReference>
<evidence type="ECO:0000256" key="3">
    <source>
        <dbReference type="RuleBase" id="RU003633"/>
    </source>
</evidence>
<evidence type="ECO:0000256" key="2">
    <source>
        <dbReference type="ARBA" id="ARBA00022679"/>
    </source>
</evidence>
<dbReference type="AlphaFoldDB" id="A0AAD6HIV3"/>
<dbReference type="InterPro" id="IPR012328">
    <property type="entry name" value="Chalcone/stilbene_synt_C"/>
</dbReference>
<dbReference type="PANTHER" id="PTHR11877">
    <property type="entry name" value="HYDROXYMETHYLGLUTARYL-COA SYNTHASE"/>
    <property type="match status" value="1"/>
</dbReference>
<evidence type="ECO:0000313" key="6">
    <source>
        <dbReference type="EMBL" id="KAJ5719326.1"/>
    </source>
</evidence>
<comment type="similarity">
    <text evidence="1 3">Belongs to the thiolase-like superfamily. Chalcone/stilbene synthases family.</text>
</comment>
<dbReference type="InterPro" id="IPR001099">
    <property type="entry name" value="Chalcone/stilbene_synt_N"/>
</dbReference>
<protein>
    <submittedName>
        <fullName evidence="6">Chalcone synthase B</fullName>
    </submittedName>
</protein>
<evidence type="ECO:0000313" key="7">
    <source>
        <dbReference type="Proteomes" id="UP001215712"/>
    </source>
</evidence>
<gene>
    <name evidence="6" type="ORF">N7493_007781</name>
</gene>
<feature type="domain" description="Chalcone/stilbene synthase N-terminal" evidence="4">
    <location>
        <begin position="10"/>
        <end position="139"/>
    </location>
</feature>
<dbReference type="InterPro" id="IPR011141">
    <property type="entry name" value="Polyketide_synthase_type-III"/>
</dbReference>
<evidence type="ECO:0000259" key="5">
    <source>
        <dbReference type="Pfam" id="PF02797"/>
    </source>
</evidence>
<keyword evidence="3" id="KW-0012">Acyltransferase</keyword>
<reference evidence="6" key="1">
    <citation type="journal article" date="2023" name="IMA Fungus">
        <title>Comparative genomic study of the Penicillium genus elucidates a diverse pangenome and 15 lateral gene transfer events.</title>
        <authorList>
            <person name="Petersen C."/>
            <person name="Sorensen T."/>
            <person name="Nielsen M.R."/>
            <person name="Sondergaard T.E."/>
            <person name="Sorensen J.L."/>
            <person name="Fitzpatrick D.A."/>
            <person name="Frisvad J.C."/>
            <person name="Nielsen K.L."/>
        </authorList>
    </citation>
    <scope>NUCLEOTIDE SEQUENCE</scope>
    <source>
        <strain evidence="6">IBT 17514</strain>
    </source>
</reference>